<accession>A0AAV7F9M3</accession>
<protein>
    <submittedName>
        <fullName evidence="1">Uncharacterized protein</fullName>
    </submittedName>
</protein>
<organism evidence="1 2">
    <name type="scientific">Aristolochia fimbriata</name>
    <name type="common">White veined hardy Dutchman's pipe vine</name>
    <dbReference type="NCBI Taxonomy" id="158543"/>
    <lineage>
        <taxon>Eukaryota</taxon>
        <taxon>Viridiplantae</taxon>
        <taxon>Streptophyta</taxon>
        <taxon>Embryophyta</taxon>
        <taxon>Tracheophyta</taxon>
        <taxon>Spermatophyta</taxon>
        <taxon>Magnoliopsida</taxon>
        <taxon>Magnoliidae</taxon>
        <taxon>Piperales</taxon>
        <taxon>Aristolochiaceae</taxon>
        <taxon>Aristolochia</taxon>
    </lineage>
</organism>
<gene>
    <name evidence="1" type="ORF">H6P81_002383</name>
</gene>
<evidence type="ECO:0000313" key="1">
    <source>
        <dbReference type="EMBL" id="KAG9457875.1"/>
    </source>
</evidence>
<sequence>MMDIFSRREKTDKHASQNCRSVQYIVKRQCQLQQPCRRQNQEDDDKERKKRWKDGNLSALDLISGGLQPVTKREKNGDGPRWVPTKIPVPCFPKQLYQRGSARLRSETKTFCRDMLGIQGPVNQVAVIKFRATIPVIISVSHQSHHLTVLSNIATDALPYPDYKRATQIIKHMRDVSPDHGESSVLSHCLSPAVARISEDACKD</sequence>
<reference evidence="1 2" key="1">
    <citation type="submission" date="2021-07" db="EMBL/GenBank/DDBJ databases">
        <title>The Aristolochia fimbriata genome: insights into angiosperm evolution, floral development and chemical biosynthesis.</title>
        <authorList>
            <person name="Jiao Y."/>
        </authorList>
    </citation>
    <scope>NUCLEOTIDE SEQUENCE [LARGE SCALE GENOMIC DNA]</scope>
    <source>
        <strain evidence="1">IBCAS-2021</strain>
        <tissue evidence="1">Leaf</tissue>
    </source>
</reference>
<proteinExistence type="predicted"/>
<comment type="caution">
    <text evidence="1">The sequence shown here is derived from an EMBL/GenBank/DDBJ whole genome shotgun (WGS) entry which is preliminary data.</text>
</comment>
<keyword evidence="2" id="KW-1185">Reference proteome</keyword>
<evidence type="ECO:0000313" key="2">
    <source>
        <dbReference type="Proteomes" id="UP000825729"/>
    </source>
</evidence>
<name>A0AAV7F9M3_ARIFI</name>
<dbReference type="AlphaFoldDB" id="A0AAV7F9M3"/>
<dbReference type="EMBL" id="JAINDJ010000002">
    <property type="protein sequence ID" value="KAG9457875.1"/>
    <property type="molecule type" value="Genomic_DNA"/>
</dbReference>
<dbReference type="Proteomes" id="UP000825729">
    <property type="component" value="Unassembled WGS sequence"/>
</dbReference>